<protein>
    <recommendedName>
        <fullName evidence="6">Ig-like domain-containing protein</fullName>
    </recommendedName>
</protein>
<keyword evidence="2 5" id="KW-0472">Membrane</keyword>
<feature type="compositionally biased region" description="Polar residues" evidence="4">
    <location>
        <begin position="255"/>
        <end position="276"/>
    </location>
</feature>
<dbReference type="Gene3D" id="2.60.40.10">
    <property type="entry name" value="Immunoglobulins"/>
    <property type="match status" value="2"/>
</dbReference>
<dbReference type="PANTHER" id="PTHR44991:SF1">
    <property type="entry name" value="IMMUNOGLOBULIN SUPERFAMILY MEMBER 5"/>
    <property type="match status" value="1"/>
</dbReference>
<proteinExistence type="predicted"/>
<organism evidence="7 8">
    <name type="scientific">Phoxinus phoxinus</name>
    <name type="common">Eurasian minnow</name>
    <dbReference type="NCBI Taxonomy" id="58324"/>
    <lineage>
        <taxon>Eukaryota</taxon>
        <taxon>Metazoa</taxon>
        <taxon>Chordata</taxon>
        <taxon>Craniata</taxon>
        <taxon>Vertebrata</taxon>
        <taxon>Euteleostomi</taxon>
        <taxon>Actinopterygii</taxon>
        <taxon>Neopterygii</taxon>
        <taxon>Teleostei</taxon>
        <taxon>Ostariophysi</taxon>
        <taxon>Cypriniformes</taxon>
        <taxon>Leuciscidae</taxon>
        <taxon>Phoxininae</taxon>
        <taxon>Phoxinus</taxon>
    </lineage>
</organism>
<dbReference type="EMBL" id="JAYKXH010000023">
    <property type="protein sequence ID" value="KAK7125537.1"/>
    <property type="molecule type" value="Genomic_DNA"/>
</dbReference>
<evidence type="ECO:0000256" key="5">
    <source>
        <dbReference type="SAM" id="Phobius"/>
    </source>
</evidence>
<evidence type="ECO:0000256" key="3">
    <source>
        <dbReference type="ARBA" id="ARBA00023319"/>
    </source>
</evidence>
<dbReference type="InterPro" id="IPR053896">
    <property type="entry name" value="BTN3A2-like_Ig-C"/>
</dbReference>
<evidence type="ECO:0000256" key="2">
    <source>
        <dbReference type="ARBA" id="ARBA00023136"/>
    </source>
</evidence>
<accession>A0AAN9GT89</accession>
<comment type="caution">
    <text evidence="7">The sequence shown here is derived from an EMBL/GenBank/DDBJ whole genome shotgun (WGS) entry which is preliminary data.</text>
</comment>
<dbReference type="InterPro" id="IPR036179">
    <property type="entry name" value="Ig-like_dom_sf"/>
</dbReference>
<keyword evidence="5" id="KW-0812">Transmembrane</keyword>
<gene>
    <name evidence="7" type="ORF">R3I93_021033</name>
</gene>
<evidence type="ECO:0000256" key="1">
    <source>
        <dbReference type="ARBA" id="ARBA00004370"/>
    </source>
</evidence>
<reference evidence="7 8" key="1">
    <citation type="submission" date="2024-02" db="EMBL/GenBank/DDBJ databases">
        <title>Chromosome-level genome assembly of the Eurasian Minnow (Phoxinus phoxinus).</title>
        <authorList>
            <person name="Oriowo T.O."/>
            <person name="Martin S."/>
            <person name="Stange M."/>
            <person name="Chrysostomakis Y."/>
            <person name="Brown T."/>
            <person name="Winkler S."/>
            <person name="Kukowka S."/>
            <person name="Myers E.W."/>
            <person name="Bohne A."/>
        </authorList>
    </citation>
    <scope>NUCLEOTIDE SEQUENCE [LARGE SCALE GENOMIC DNA]</scope>
    <source>
        <strain evidence="7">ZFMK-TIS-60720</strain>
        <tissue evidence="7">Whole Organism</tissue>
    </source>
</reference>
<evidence type="ECO:0000256" key="4">
    <source>
        <dbReference type="SAM" id="MobiDB-lite"/>
    </source>
</evidence>
<dbReference type="Proteomes" id="UP001364617">
    <property type="component" value="Unassembled WGS sequence"/>
</dbReference>
<dbReference type="PROSITE" id="PS50835">
    <property type="entry name" value="IG_LIKE"/>
    <property type="match status" value="1"/>
</dbReference>
<comment type="subcellular location">
    <subcellularLocation>
        <location evidence="1">Membrane</location>
    </subcellularLocation>
</comment>
<evidence type="ECO:0000259" key="6">
    <source>
        <dbReference type="PROSITE" id="PS50835"/>
    </source>
</evidence>
<feature type="region of interest" description="Disordered" evidence="4">
    <location>
        <begin position="253"/>
        <end position="284"/>
    </location>
</feature>
<dbReference type="AlphaFoldDB" id="A0AAN9GT89"/>
<dbReference type="InterPro" id="IPR013783">
    <property type="entry name" value="Ig-like_fold"/>
</dbReference>
<dbReference type="Pfam" id="PF22705">
    <property type="entry name" value="C2-set_3"/>
    <property type="match status" value="1"/>
</dbReference>
<keyword evidence="5" id="KW-1133">Transmembrane helix</keyword>
<evidence type="ECO:0000313" key="7">
    <source>
        <dbReference type="EMBL" id="KAK7125537.1"/>
    </source>
</evidence>
<feature type="transmembrane region" description="Helical" evidence="5">
    <location>
        <begin position="212"/>
        <end position="238"/>
    </location>
</feature>
<sequence length="317" mass="34735">MGVSAQTKLQPLYAAALRGSNARFNCSTPPLAPTVMIWTVNKLLVVTILEASVVLNSTDRFSVRNFTTPGNYTWEFTISNVQRSDIEVACQVMGAELKMATMSVQERGSVEIVGGNLTKTEGAQTEFQCRAVGWFPEPSMSWSVNGVEQPCNSSSMTQGSLFNSNCTLTVTAITNSSVQCLVTVPALTTPESNTVFLTVNKNKTTAKRDQTVLIAVTVAFSAAALLFLIIYGIIFFCLRRKKKSSYEEEVARARVQSQNKTPATQNVQGQDNQGYNTDGHDGHTNGGVWFTNNSNESQILNDFFEDGPRKQRHMTTV</sequence>
<keyword evidence="8" id="KW-1185">Reference proteome</keyword>
<evidence type="ECO:0000313" key="8">
    <source>
        <dbReference type="Proteomes" id="UP001364617"/>
    </source>
</evidence>
<keyword evidence="3" id="KW-0393">Immunoglobulin domain</keyword>
<dbReference type="PANTHER" id="PTHR44991">
    <property type="entry name" value="IMMUNOGLOBULIN SUPERFAMILY MEMBER 5"/>
    <property type="match status" value="1"/>
</dbReference>
<dbReference type="InterPro" id="IPR007110">
    <property type="entry name" value="Ig-like_dom"/>
</dbReference>
<dbReference type="SUPFAM" id="SSF48726">
    <property type="entry name" value="Immunoglobulin"/>
    <property type="match status" value="2"/>
</dbReference>
<dbReference type="GO" id="GO:0016020">
    <property type="term" value="C:membrane"/>
    <property type="evidence" value="ECO:0007669"/>
    <property type="project" value="UniProtKB-SubCell"/>
</dbReference>
<name>A0AAN9GT89_9TELE</name>
<feature type="domain" description="Ig-like" evidence="6">
    <location>
        <begin position="108"/>
        <end position="196"/>
    </location>
</feature>